<protein>
    <submittedName>
        <fullName evidence="2">Uncharacterized protein</fullName>
    </submittedName>
</protein>
<keyword evidence="1" id="KW-0812">Transmembrane</keyword>
<feature type="transmembrane region" description="Helical" evidence="1">
    <location>
        <begin position="75"/>
        <end position="97"/>
    </location>
</feature>
<feature type="transmembrane region" description="Helical" evidence="1">
    <location>
        <begin position="228"/>
        <end position="249"/>
    </location>
</feature>
<feature type="transmembrane region" description="Helical" evidence="1">
    <location>
        <begin position="42"/>
        <end position="63"/>
    </location>
</feature>
<feature type="transmembrane region" description="Helical" evidence="1">
    <location>
        <begin position="109"/>
        <end position="131"/>
    </location>
</feature>
<comment type="caution">
    <text evidence="2">The sequence shown here is derived from an EMBL/GenBank/DDBJ whole genome shotgun (WGS) entry which is preliminary data.</text>
</comment>
<dbReference type="Gene3D" id="1.10.287.70">
    <property type="match status" value="1"/>
</dbReference>
<feature type="transmembrane region" description="Helical" evidence="1">
    <location>
        <begin position="12"/>
        <end position="30"/>
    </location>
</feature>
<evidence type="ECO:0000256" key="1">
    <source>
        <dbReference type="SAM" id="Phobius"/>
    </source>
</evidence>
<dbReference type="Proteomes" id="UP000323664">
    <property type="component" value="Unassembled WGS sequence"/>
</dbReference>
<dbReference type="EMBL" id="RIAS01000018">
    <property type="protein sequence ID" value="KAA8787122.1"/>
    <property type="molecule type" value="Genomic_DNA"/>
</dbReference>
<feature type="transmembrane region" description="Helical" evidence="1">
    <location>
        <begin position="270"/>
        <end position="289"/>
    </location>
</feature>
<evidence type="ECO:0000313" key="2">
    <source>
        <dbReference type="EMBL" id="KAA8787122.1"/>
    </source>
</evidence>
<accession>A0A5M9X005</accession>
<evidence type="ECO:0000313" key="3">
    <source>
        <dbReference type="Proteomes" id="UP000323664"/>
    </source>
</evidence>
<feature type="transmembrane region" description="Helical" evidence="1">
    <location>
        <begin position="152"/>
        <end position="172"/>
    </location>
</feature>
<dbReference type="RefSeq" id="WP_123066794.1">
    <property type="nucleotide sequence ID" value="NZ_RIAS01000018.1"/>
</dbReference>
<organism evidence="2 3">
    <name type="scientific">Paenibacillus amylolyticus</name>
    <dbReference type="NCBI Taxonomy" id="1451"/>
    <lineage>
        <taxon>Bacteria</taxon>
        <taxon>Bacillati</taxon>
        <taxon>Bacillota</taxon>
        <taxon>Bacilli</taxon>
        <taxon>Bacillales</taxon>
        <taxon>Paenibacillaceae</taxon>
        <taxon>Paenibacillus</taxon>
    </lineage>
</organism>
<gene>
    <name evidence="2" type="ORF">EC604_25145</name>
</gene>
<proteinExistence type="predicted"/>
<keyword evidence="1" id="KW-1133">Transmembrane helix</keyword>
<keyword evidence="1" id="KW-0472">Membrane</keyword>
<name>A0A5M9X005_PAEAM</name>
<sequence>MKEYYYKNFKWFGLIFSITLSYLVTFTAFNPSEYLDNEYVRGSLICAFIVFILAIVFFVFKYLVIYPSTSVTFRFFNIMIDLYFIYSSFSLISINSIQFHINWIEDLSYIFLLIEFFGILLFSLLFVYYNFFMLMNKLHPKQNKSHINSNRLIKMFICFVVFTLLLIFLFTYHGMMFDGILGDKLLRFIDQNKNEIDPGFWERFYFHFVIYMGLGSSDLIAVNPVMKIIVALELMLSFINTALFLVIILDKTINFIPLRKSKNEKLFKKLFFITSLIILIMTILVYIFNHLKPAWASSM</sequence>
<dbReference type="AlphaFoldDB" id="A0A5M9X005"/>
<reference evidence="2 3" key="1">
    <citation type="journal article" date="2019" name="J. Ind. Microbiol. Biotechnol.">
        <title>Paenibacillus amylolyticus 27C64 has a diverse set of carbohydrate-active enzymes and complete pectin deconstruction system.</title>
        <authorList>
            <person name="Keggi C."/>
            <person name="Doran-Peterson J."/>
        </authorList>
    </citation>
    <scope>NUCLEOTIDE SEQUENCE [LARGE SCALE GENOMIC DNA]</scope>
    <source>
        <strain evidence="2 3">27C64</strain>
    </source>
</reference>